<dbReference type="GO" id="GO:0003824">
    <property type="term" value="F:catalytic activity"/>
    <property type="evidence" value="ECO:0007669"/>
    <property type="project" value="InterPro"/>
</dbReference>
<proteinExistence type="inferred from homology"/>
<dbReference type="KEGG" id="ngf:FRF71_11110"/>
<dbReference type="InterPro" id="IPR000120">
    <property type="entry name" value="Amidase"/>
</dbReference>
<protein>
    <submittedName>
        <fullName evidence="3">Amidase</fullName>
    </submittedName>
</protein>
<sequence>MEDRWGAFVDLDPDAQGGEGPLAGLTVGVKSNIMVKGLPWTGGMGLYRDRIAGRDAEVVTRLRAAGAVILGTVNMHEAALGALTDNAFYGRTHNPHRHDYTPGGSSGGSGAAVAAGLCDLALGTDTMGSVRIPAAYCGVYGLKPTEGAVSSDGLAFLEPSLDCIGPLAASLDMLEQAWPILASDPGHAVTFNRAFVLGRQGEVAVQPAVTAGFEAALRALPLTPTMLDLPDSLTDIRMAGLVSAGQWLIADLGPEYREDNPGLSDELKFILKITAGMEQRPEVLARTRTALREALGSDGVLIMPTAPQVAFPHGTRAPSNQADFTCLANVAGLPALALPSGWSKDGLPVSVQLVGPPGSEPGLIALARQLDNQLQAYRRPPNIDI</sequence>
<dbReference type="Pfam" id="PF01425">
    <property type="entry name" value="Amidase"/>
    <property type="match status" value="2"/>
</dbReference>
<evidence type="ECO:0000256" key="1">
    <source>
        <dbReference type="ARBA" id="ARBA00009199"/>
    </source>
</evidence>
<dbReference type="Gene3D" id="3.90.1300.10">
    <property type="entry name" value="Amidase signature (AS) domain"/>
    <property type="match status" value="1"/>
</dbReference>
<evidence type="ECO:0000313" key="4">
    <source>
        <dbReference type="Proteomes" id="UP000321172"/>
    </source>
</evidence>
<feature type="domain" description="Amidase" evidence="2">
    <location>
        <begin position="17"/>
        <end position="173"/>
    </location>
</feature>
<evidence type="ECO:0000313" key="3">
    <source>
        <dbReference type="EMBL" id="QEA16634.1"/>
    </source>
</evidence>
<dbReference type="AlphaFoldDB" id="A0A5B8S631"/>
<comment type="similarity">
    <text evidence="1">Belongs to the amidase family.</text>
</comment>
<dbReference type="PANTHER" id="PTHR11895">
    <property type="entry name" value="TRANSAMIDASE"/>
    <property type="match status" value="1"/>
</dbReference>
<dbReference type="InterPro" id="IPR036928">
    <property type="entry name" value="AS_sf"/>
</dbReference>
<dbReference type="RefSeq" id="WP_147090713.1">
    <property type="nucleotide sequence ID" value="NZ_BAABJD010000005.1"/>
</dbReference>
<dbReference type="EMBL" id="CP042345">
    <property type="protein sequence ID" value="QEA16634.1"/>
    <property type="molecule type" value="Genomic_DNA"/>
</dbReference>
<feature type="domain" description="Amidase" evidence="2">
    <location>
        <begin position="282"/>
        <end position="363"/>
    </location>
</feature>
<accession>A0A5B8S631</accession>
<dbReference type="PANTHER" id="PTHR11895:SF7">
    <property type="entry name" value="GLUTAMYL-TRNA(GLN) AMIDOTRANSFERASE SUBUNIT A, MITOCHONDRIAL"/>
    <property type="match status" value="1"/>
</dbReference>
<name>A0A5B8S631_9SPHN</name>
<gene>
    <name evidence="3" type="ORF">FRF71_11110</name>
</gene>
<dbReference type="InterPro" id="IPR023631">
    <property type="entry name" value="Amidase_dom"/>
</dbReference>
<organism evidence="3 4">
    <name type="scientific">Novosphingobium ginsenosidimutans</name>
    <dbReference type="NCBI Taxonomy" id="1176536"/>
    <lineage>
        <taxon>Bacteria</taxon>
        <taxon>Pseudomonadati</taxon>
        <taxon>Pseudomonadota</taxon>
        <taxon>Alphaproteobacteria</taxon>
        <taxon>Sphingomonadales</taxon>
        <taxon>Sphingomonadaceae</taxon>
        <taxon>Novosphingobium</taxon>
    </lineage>
</organism>
<dbReference type="SUPFAM" id="SSF75304">
    <property type="entry name" value="Amidase signature (AS) enzymes"/>
    <property type="match status" value="1"/>
</dbReference>
<evidence type="ECO:0000259" key="2">
    <source>
        <dbReference type="Pfam" id="PF01425"/>
    </source>
</evidence>
<dbReference type="Proteomes" id="UP000321172">
    <property type="component" value="Chromosome"/>
</dbReference>
<dbReference type="OrthoDB" id="7490557at2"/>
<reference evidence="3 4" key="1">
    <citation type="journal article" date="2013" name="J. Microbiol. Biotechnol.">
        <title>Novosphingobium ginsenosidimutans sp. nov., with the ability to convert ginsenoside.</title>
        <authorList>
            <person name="Kim J.K."/>
            <person name="He D."/>
            <person name="Liu Q.M."/>
            <person name="Park H.Y."/>
            <person name="Jung M.S."/>
            <person name="Yoon M.H."/>
            <person name="Kim S.C."/>
            <person name="Im W.T."/>
        </authorList>
    </citation>
    <scope>NUCLEOTIDE SEQUENCE [LARGE SCALE GENOMIC DNA]</scope>
    <source>
        <strain evidence="3 4">FW-6</strain>
    </source>
</reference>
<keyword evidence="4" id="KW-1185">Reference proteome</keyword>